<accession>A0A2A9E5G4</accession>
<evidence type="ECO:0000256" key="1">
    <source>
        <dbReference type="SAM" id="MobiDB-lite"/>
    </source>
</evidence>
<dbReference type="RefSeq" id="WP_098454624.1">
    <property type="nucleotide sequence ID" value="NZ_PDJG01000001.1"/>
</dbReference>
<name>A0A2A9E5G4_9MICO</name>
<organism evidence="2 3">
    <name type="scientific">Sanguibacter antarcticus</name>
    <dbReference type="NCBI Taxonomy" id="372484"/>
    <lineage>
        <taxon>Bacteria</taxon>
        <taxon>Bacillati</taxon>
        <taxon>Actinomycetota</taxon>
        <taxon>Actinomycetes</taxon>
        <taxon>Micrococcales</taxon>
        <taxon>Sanguibacteraceae</taxon>
        <taxon>Sanguibacter</taxon>
    </lineage>
</organism>
<reference evidence="2 3" key="1">
    <citation type="submission" date="2017-10" db="EMBL/GenBank/DDBJ databases">
        <title>Sequencing the genomes of 1000 actinobacteria strains.</title>
        <authorList>
            <person name="Klenk H.-P."/>
        </authorList>
    </citation>
    <scope>NUCLEOTIDE SEQUENCE [LARGE SCALE GENOMIC DNA]</scope>
    <source>
        <strain evidence="2 3">DSM 18966</strain>
    </source>
</reference>
<proteinExistence type="predicted"/>
<gene>
    <name evidence="2" type="ORF">ATL42_1283</name>
</gene>
<dbReference type="OrthoDB" id="3215237at2"/>
<protein>
    <recommendedName>
        <fullName evidence="4">Tetratricopeptide repeat protein</fullName>
    </recommendedName>
</protein>
<dbReference type="EMBL" id="PDJG01000001">
    <property type="protein sequence ID" value="PFG33410.1"/>
    <property type="molecule type" value="Genomic_DNA"/>
</dbReference>
<sequence>MAGRLIDSEPELAYEHAQEAVRRAGRVDIVREAAGLTAYATGRFAEALRELRTVRRLNGSSEHLAVMADCERGLERPERAIALAASPEAETLDETQAIELAIVVSGARLDLGEGEAAQAVLDSLVVPKGDRELEVRVVEARIGVLESMGRTDAAAALLATLSDRERASIRDDAPDDDIVVFDLDDETEVASVAGTASDGAQASVDDDSQPIREQSDEVEGDDA</sequence>
<keyword evidence="3" id="KW-1185">Reference proteome</keyword>
<dbReference type="AlphaFoldDB" id="A0A2A9E5G4"/>
<dbReference type="Gene3D" id="1.25.40.10">
    <property type="entry name" value="Tetratricopeptide repeat domain"/>
    <property type="match status" value="1"/>
</dbReference>
<evidence type="ECO:0000313" key="3">
    <source>
        <dbReference type="Proteomes" id="UP000225548"/>
    </source>
</evidence>
<dbReference type="Proteomes" id="UP000225548">
    <property type="component" value="Unassembled WGS sequence"/>
</dbReference>
<evidence type="ECO:0000313" key="2">
    <source>
        <dbReference type="EMBL" id="PFG33410.1"/>
    </source>
</evidence>
<feature type="region of interest" description="Disordered" evidence="1">
    <location>
        <begin position="191"/>
        <end position="223"/>
    </location>
</feature>
<evidence type="ECO:0008006" key="4">
    <source>
        <dbReference type="Google" id="ProtNLM"/>
    </source>
</evidence>
<dbReference type="InterPro" id="IPR011990">
    <property type="entry name" value="TPR-like_helical_dom_sf"/>
</dbReference>
<comment type="caution">
    <text evidence="2">The sequence shown here is derived from an EMBL/GenBank/DDBJ whole genome shotgun (WGS) entry which is preliminary data.</text>
</comment>